<organism evidence="2 3">
    <name type="scientific">Camellia sinensis</name>
    <name type="common">Tea plant</name>
    <name type="synonym">Thea sinensis</name>
    <dbReference type="NCBI Taxonomy" id="4442"/>
    <lineage>
        <taxon>Eukaryota</taxon>
        <taxon>Viridiplantae</taxon>
        <taxon>Streptophyta</taxon>
        <taxon>Embryophyta</taxon>
        <taxon>Tracheophyta</taxon>
        <taxon>Spermatophyta</taxon>
        <taxon>Magnoliopsida</taxon>
        <taxon>eudicotyledons</taxon>
        <taxon>Gunneridae</taxon>
        <taxon>Pentapetalae</taxon>
        <taxon>asterids</taxon>
        <taxon>Ericales</taxon>
        <taxon>Theaceae</taxon>
        <taxon>Camellia</taxon>
    </lineage>
</organism>
<feature type="transmembrane region" description="Helical" evidence="1">
    <location>
        <begin position="54"/>
        <end position="74"/>
    </location>
</feature>
<keyword evidence="3" id="KW-1185">Reference proteome</keyword>
<proteinExistence type="predicted"/>
<comment type="caution">
    <text evidence="2">The sequence shown here is derived from an EMBL/GenBank/DDBJ whole genome shotgun (WGS) entry which is preliminary data.</text>
</comment>
<reference evidence="2 3" key="2">
    <citation type="submission" date="2020-07" db="EMBL/GenBank/DDBJ databases">
        <title>Genome assembly of wild tea tree DASZ reveals pedigree and selection history of tea varieties.</title>
        <authorList>
            <person name="Zhang W."/>
        </authorList>
    </citation>
    <scope>NUCLEOTIDE SEQUENCE [LARGE SCALE GENOMIC DNA]</scope>
    <source>
        <strain evidence="3">cv. G240</strain>
        <tissue evidence="2">Leaf</tissue>
    </source>
</reference>
<keyword evidence="1" id="KW-0812">Transmembrane</keyword>
<evidence type="ECO:0000256" key="1">
    <source>
        <dbReference type="SAM" id="Phobius"/>
    </source>
</evidence>
<dbReference type="Proteomes" id="UP000593564">
    <property type="component" value="Unassembled WGS sequence"/>
</dbReference>
<reference evidence="3" key="1">
    <citation type="journal article" date="2020" name="Nat. Commun.">
        <title>Genome assembly of wild tea tree DASZ reveals pedigree and selection history of tea varieties.</title>
        <authorList>
            <person name="Zhang W."/>
            <person name="Zhang Y."/>
            <person name="Qiu H."/>
            <person name="Guo Y."/>
            <person name="Wan H."/>
            <person name="Zhang X."/>
            <person name="Scossa F."/>
            <person name="Alseekh S."/>
            <person name="Zhang Q."/>
            <person name="Wang P."/>
            <person name="Xu L."/>
            <person name="Schmidt M.H."/>
            <person name="Jia X."/>
            <person name="Li D."/>
            <person name="Zhu A."/>
            <person name="Guo F."/>
            <person name="Chen W."/>
            <person name="Ni D."/>
            <person name="Usadel B."/>
            <person name="Fernie A.R."/>
            <person name="Wen W."/>
        </authorList>
    </citation>
    <scope>NUCLEOTIDE SEQUENCE [LARGE SCALE GENOMIC DNA]</scope>
    <source>
        <strain evidence="3">cv. G240</strain>
    </source>
</reference>
<gene>
    <name evidence="2" type="ORF">HYC85_015085</name>
</gene>
<evidence type="ECO:0000313" key="2">
    <source>
        <dbReference type="EMBL" id="KAF5949128.1"/>
    </source>
</evidence>
<accession>A0A7J7HBC7</accession>
<keyword evidence="1" id="KW-1133">Transmembrane helix</keyword>
<protein>
    <submittedName>
        <fullName evidence="2">Uncharacterized protein</fullName>
    </submittedName>
</protein>
<dbReference type="AlphaFoldDB" id="A0A7J7HBC7"/>
<keyword evidence="1" id="KW-0472">Membrane</keyword>
<dbReference type="EMBL" id="JACBKZ010000006">
    <property type="protein sequence ID" value="KAF5949128.1"/>
    <property type="molecule type" value="Genomic_DNA"/>
</dbReference>
<sequence>MRIPPHTAQAKKHSNTSSNGYVTEHVAHVHMSSFEGQLLWKKIWEICKSLSMEMQVFLCFGANFMVFHIVPILIKCRYSVAKFSYRRLTIQLIAFCKSKINLFFEWGRTSLINKSKISLCSHLYQTGPLKDIGEEIKQLTQIYLIDESAVLHFEEPPQA</sequence>
<name>A0A7J7HBC7_CAMSI</name>
<evidence type="ECO:0000313" key="3">
    <source>
        <dbReference type="Proteomes" id="UP000593564"/>
    </source>
</evidence>